<feature type="region of interest" description="Disordered" evidence="2">
    <location>
        <begin position="1"/>
        <end position="51"/>
    </location>
</feature>
<feature type="region of interest" description="Disordered" evidence="2">
    <location>
        <begin position="471"/>
        <end position="513"/>
    </location>
</feature>
<gene>
    <name evidence="3" type="ORF">MKZ38_007647</name>
</gene>
<dbReference type="Gene3D" id="3.90.640.10">
    <property type="entry name" value="Actin, Chain A, domain 4"/>
    <property type="match status" value="1"/>
</dbReference>
<dbReference type="EMBL" id="JAKWBI020000004">
    <property type="protein sequence ID" value="KAJ2907132.1"/>
    <property type="molecule type" value="Genomic_DNA"/>
</dbReference>
<evidence type="ECO:0000313" key="3">
    <source>
        <dbReference type="EMBL" id="KAJ2907132.1"/>
    </source>
</evidence>
<comment type="similarity">
    <text evidence="1">Belongs to the actin family.</text>
</comment>
<reference evidence="3" key="1">
    <citation type="submission" date="2022-07" db="EMBL/GenBank/DDBJ databases">
        <title>Draft genome sequence of Zalerion maritima ATCC 34329, a (micro)plastics degrading marine fungus.</title>
        <authorList>
            <person name="Paco A."/>
            <person name="Goncalves M.F.M."/>
            <person name="Rocha-Santos T.A.P."/>
            <person name="Alves A."/>
        </authorList>
    </citation>
    <scope>NUCLEOTIDE SEQUENCE</scope>
    <source>
        <strain evidence="3">ATCC 34329</strain>
    </source>
</reference>
<sequence length="613" mass="66669">MSASLPHRTLASIRTGGATGVPSSAGAGSPGADSGMATPHTPLRSMPSTFASPSSIRAEEDLIVIELGARGVRVGFAGDTTPKATIAFTPEAQRRAGDYRALRPGYNDPWQCRGWTDGHELWRFDVNVRDVDLGLVGDRIERALREAFTKFLLIDSKPRKAVLAIPSSTPIPNLSTILDTLFIRFQPPMVSLLSSATMVTVAAGQRSALVIDIGWAEAVVTAVYEYREVRTERSVRAGKFLVEEVHKILAKALGREEEKTHLVSFIECDEVAKRMVWCKEAIKQPKPQPQPQPQPKARRQSDNFEDALETVAEEDEEASSDDDDDDAQTATSQHDERLVNIPLNSTTPPTTITVPFDDLASPAEATFFPQELAWSPSDDQELSLPQLIYRTLLLLPTDVRATTMSRLVFTGGCSQIPGLRGRVFDELSSMIAEHGWDGVRGRGYDAMKSNKTRPRNWEARVPPEHLNAVKQRAARAEAGDPSLEYQPPTSEGDDGEKKPYVSPAFRGPEDDPVDNLLAQKAAASGRSQQAIKGQLRAIDSLGPWSGASLTAALKVLPIACVDREIWFAQGAVGASRPSDVDAKAQQRQSMGAGGLIRNIGSQTWTLGAWGTMM</sequence>
<dbReference type="InterPro" id="IPR004000">
    <property type="entry name" value="Actin"/>
</dbReference>
<dbReference type="Proteomes" id="UP001201980">
    <property type="component" value="Unassembled WGS sequence"/>
</dbReference>
<dbReference type="PANTHER" id="PTHR11937">
    <property type="entry name" value="ACTIN"/>
    <property type="match status" value="1"/>
</dbReference>
<dbReference type="Gene3D" id="3.30.420.40">
    <property type="match status" value="2"/>
</dbReference>
<evidence type="ECO:0000256" key="1">
    <source>
        <dbReference type="RuleBase" id="RU000487"/>
    </source>
</evidence>
<protein>
    <submittedName>
        <fullName evidence="3">Actin-like ATPase domain-containing protein</fullName>
    </submittedName>
</protein>
<dbReference type="AlphaFoldDB" id="A0AAD5RYK4"/>
<feature type="region of interest" description="Disordered" evidence="2">
    <location>
        <begin position="282"/>
        <end position="349"/>
    </location>
</feature>
<feature type="compositionally biased region" description="Acidic residues" evidence="2">
    <location>
        <begin position="303"/>
        <end position="327"/>
    </location>
</feature>
<dbReference type="InterPro" id="IPR043129">
    <property type="entry name" value="ATPase_NBD"/>
</dbReference>
<accession>A0AAD5RYK4</accession>
<evidence type="ECO:0000256" key="2">
    <source>
        <dbReference type="SAM" id="MobiDB-lite"/>
    </source>
</evidence>
<dbReference type="SUPFAM" id="SSF53067">
    <property type="entry name" value="Actin-like ATPase domain"/>
    <property type="match status" value="2"/>
</dbReference>
<feature type="compositionally biased region" description="Low complexity" evidence="2">
    <location>
        <begin position="20"/>
        <end position="35"/>
    </location>
</feature>
<dbReference type="Pfam" id="PF00022">
    <property type="entry name" value="Actin"/>
    <property type="match status" value="1"/>
</dbReference>
<proteinExistence type="inferred from homology"/>
<comment type="caution">
    <text evidence="3">The sequence shown here is derived from an EMBL/GenBank/DDBJ whole genome shotgun (WGS) entry which is preliminary data.</text>
</comment>
<keyword evidence="4" id="KW-1185">Reference proteome</keyword>
<evidence type="ECO:0000313" key="4">
    <source>
        <dbReference type="Proteomes" id="UP001201980"/>
    </source>
</evidence>
<name>A0AAD5RYK4_9PEZI</name>
<dbReference type="SMART" id="SM00268">
    <property type="entry name" value="ACTIN"/>
    <property type="match status" value="1"/>
</dbReference>
<organism evidence="3 4">
    <name type="scientific">Zalerion maritima</name>
    <dbReference type="NCBI Taxonomy" id="339359"/>
    <lineage>
        <taxon>Eukaryota</taxon>
        <taxon>Fungi</taxon>
        <taxon>Dikarya</taxon>
        <taxon>Ascomycota</taxon>
        <taxon>Pezizomycotina</taxon>
        <taxon>Sordariomycetes</taxon>
        <taxon>Lulworthiomycetidae</taxon>
        <taxon>Lulworthiales</taxon>
        <taxon>Lulworthiaceae</taxon>
        <taxon>Zalerion</taxon>
    </lineage>
</organism>